<reference evidence="2 3" key="1">
    <citation type="submission" date="2019-09" db="EMBL/GenBank/DDBJ databases">
        <title>A chromosome-level genome assembly of the Chinese tupelo Nyssa sinensis.</title>
        <authorList>
            <person name="Yang X."/>
            <person name="Kang M."/>
            <person name="Yang Y."/>
            <person name="Xiong H."/>
            <person name="Wang M."/>
            <person name="Zhang Z."/>
            <person name="Wang Z."/>
            <person name="Wu H."/>
            <person name="Ma T."/>
            <person name="Liu J."/>
            <person name="Xi Z."/>
        </authorList>
    </citation>
    <scope>NUCLEOTIDE SEQUENCE [LARGE SCALE GENOMIC DNA]</scope>
    <source>
        <strain evidence="2">J267</strain>
        <tissue evidence="2">Leaf</tissue>
    </source>
</reference>
<dbReference type="Gene3D" id="3.40.50.300">
    <property type="entry name" value="P-loop containing nucleotide triphosphate hydrolases"/>
    <property type="match status" value="1"/>
</dbReference>
<dbReference type="GO" id="GO:0043531">
    <property type="term" value="F:ADP binding"/>
    <property type="evidence" value="ECO:0007669"/>
    <property type="project" value="InterPro"/>
</dbReference>
<dbReference type="InterPro" id="IPR027417">
    <property type="entry name" value="P-loop_NTPase"/>
</dbReference>
<feature type="domain" description="NB-ARC" evidence="1">
    <location>
        <begin position="18"/>
        <end position="61"/>
    </location>
</feature>
<name>A0A5J5AGT0_9ASTE</name>
<keyword evidence="3" id="KW-1185">Reference proteome</keyword>
<dbReference type="EMBL" id="CM018044">
    <property type="protein sequence ID" value="KAA8529800.1"/>
    <property type="molecule type" value="Genomic_DNA"/>
</dbReference>
<gene>
    <name evidence="2" type="ORF">F0562_034343</name>
</gene>
<proteinExistence type="predicted"/>
<accession>A0A5J5AGT0</accession>
<dbReference type="PANTHER" id="PTHR19338:SF73">
    <property type="entry name" value="DISEASE RESISTANCE PROTEIN RGA2-LIKE"/>
    <property type="match status" value="1"/>
</dbReference>
<dbReference type="InterPro" id="IPR002182">
    <property type="entry name" value="NB-ARC"/>
</dbReference>
<dbReference type="AlphaFoldDB" id="A0A5J5AGT0"/>
<dbReference type="SUPFAM" id="SSF52540">
    <property type="entry name" value="P-loop containing nucleoside triphosphate hydrolases"/>
    <property type="match status" value="1"/>
</dbReference>
<dbReference type="PANTHER" id="PTHR19338">
    <property type="entry name" value="TRANSLOCASE OF INNER MITOCHONDRIAL MEMBRANE 13 HOMOLOG"/>
    <property type="match status" value="1"/>
</dbReference>
<organism evidence="2 3">
    <name type="scientific">Nyssa sinensis</name>
    <dbReference type="NCBI Taxonomy" id="561372"/>
    <lineage>
        <taxon>Eukaryota</taxon>
        <taxon>Viridiplantae</taxon>
        <taxon>Streptophyta</taxon>
        <taxon>Embryophyta</taxon>
        <taxon>Tracheophyta</taxon>
        <taxon>Spermatophyta</taxon>
        <taxon>Magnoliopsida</taxon>
        <taxon>eudicotyledons</taxon>
        <taxon>Gunneridae</taxon>
        <taxon>Pentapetalae</taxon>
        <taxon>asterids</taxon>
        <taxon>Cornales</taxon>
        <taxon>Nyssaceae</taxon>
        <taxon>Nyssa</taxon>
    </lineage>
</organism>
<sequence length="140" mass="15137">MEGSMAAAIGEEAVVGIEDEAYEIKSWLMEERKKLDAVSIVGMPGLGKTTLARKFYNDDSVLTSDLTDKDLSEELYKCLKGKSNCIRSSNPFGAIFQPAPLDSAADAVPAVIATAAGFISTQILRRLLTTSPPTQRPIHY</sequence>
<dbReference type="Proteomes" id="UP000325577">
    <property type="component" value="Linkage Group LG20"/>
</dbReference>
<dbReference type="Pfam" id="PF00931">
    <property type="entry name" value="NB-ARC"/>
    <property type="match status" value="1"/>
</dbReference>
<evidence type="ECO:0000259" key="1">
    <source>
        <dbReference type="Pfam" id="PF00931"/>
    </source>
</evidence>
<evidence type="ECO:0000313" key="3">
    <source>
        <dbReference type="Proteomes" id="UP000325577"/>
    </source>
</evidence>
<dbReference type="OrthoDB" id="1303173at2759"/>
<evidence type="ECO:0000313" key="2">
    <source>
        <dbReference type="EMBL" id="KAA8529800.1"/>
    </source>
</evidence>
<protein>
    <recommendedName>
        <fullName evidence="1">NB-ARC domain-containing protein</fullName>
    </recommendedName>
</protein>